<reference evidence="2 3" key="1">
    <citation type="submission" date="2018-06" db="EMBL/GenBank/DDBJ databases">
        <authorList>
            <consortium name="Pathogen Informatics"/>
            <person name="Doyle S."/>
        </authorList>
    </citation>
    <scope>NUCLEOTIDE SEQUENCE [LARGE SCALE GENOMIC DNA]</scope>
    <source>
        <strain evidence="2 3">NCTC13063</strain>
    </source>
</reference>
<comment type="caution">
    <text evidence="2">The sequence shown here is derived from an EMBL/GenBank/DDBJ whole genome shotgun (WGS) entry which is preliminary data.</text>
</comment>
<feature type="transmembrane region" description="Helical" evidence="1">
    <location>
        <begin position="12"/>
        <end position="38"/>
    </location>
</feature>
<proteinExistence type="predicted"/>
<keyword evidence="1" id="KW-0812">Transmembrane</keyword>
<dbReference type="GeneID" id="93536646"/>
<feature type="transmembrane region" description="Helical" evidence="1">
    <location>
        <begin position="271"/>
        <end position="299"/>
    </location>
</feature>
<dbReference type="Proteomes" id="UP000255283">
    <property type="component" value="Unassembled WGS sequence"/>
</dbReference>
<dbReference type="RefSeq" id="WP_004346017.1">
    <property type="nucleotide sequence ID" value="NZ_CALLWX010000024.1"/>
</dbReference>
<evidence type="ECO:0000256" key="1">
    <source>
        <dbReference type="SAM" id="Phobius"/>
    </source>
</evidence>
<feature type="transmembrane region" description="Helical" evidence="1">
    <location>
        <begin position="365"/>
        <end position="387"/>
    </location>
</feature>
<name>A0AAQ1UGK8_9BACT</name>
<sequence length="402" mass="45470">MNLVWKLLRRHISLPQFVGFFFANLFGMFIVLFGFQFYRDVLPVFTAEDSFMKADYLIMSKKVGTGNTISGRSNSFSGSEVDEVANQPFVKKVGKFTSTEYKVDASMGVAGTNVLNSELFFESVPDEFVDVPLKDWKYQPGDGEVPIILPRTYINMYNFGFAQSHSLPKISEGLVGMIDFHIFIQGDGKQRQFKGKVIGFSSRLNSILVPQAFMDWSNHEFAPADHSEATRLIVEVGNPTDDTITSYLEKKGYEVENDKLDAEKTTYFLKMMVSLVMLIGLVISILSFYILMLSIYLLVQKNSSKLENLLLIGYSPSQVATPYLWLTLSLNACVLVMTWIALFMMRNYYMGFLETLFPQIDEGSILPAICLGSTLFAVVTLLNLFAIRRKIISIWKHKPDGV</sequence>
<organism evidence="2 3">
    <name type="scientific">Segatella buccae</name>
    <dbReference type="NCBI Taxonomy" id="28126"/>
    <lineage>
        <taxon>Bacteria</taxon>
        <taxon>Pseudomonadati</taxon>
        <taxon>Bacteroidota</taxon>
        <taxon>Bacteroidia</taxon>
        <taxon>Bacteroidales</taxon>
        <taxon>Prevotellaceae</taxon>
        <taxon>Segatella</taxon>
    </lineage>
</organism>
<accession>A0AAQ1UGK8</accession>
<gene>
    <name evidence="2" type="ORF">NCTC13063_00507</name>
</gene>
<evidence type="ECO:0008006" key="4">
    <source>
        <dbReference type="Google" id="ProtNLM"/>
    </source>
</evidence>
<evidence type="ECO:0000313" key="3">
    <source>
        <dbReference type="Proteomes" id="UP000255283"/>
    </source>
</evidence>
<dbReference type="EMBL" id="UGTJ01000001">
    <property type="protein sequence ID" value="SUB79249.1"/>
    <property type="molecule type" value="Genomic_DNA"/>
</dbReference>
<protein>
    <recommendedName>
        <fullName evidence="4">ABC transporter permease</fullName>
    </recommendedName>
</protein>
<evidence type="ECO:0000313" key="2">
    <source>
        <dbReference type="EMBL" id="SUB79249.1"/>
    </source>
</evidence>
<feature type="transmembrane region" description="Helical" evidence="1">
    <location>
        <begin position="320"/>
        <end position="345"/>
    </location>
</feature>
<dbReference type="AlphaFoldDB" id="A0AAQ1UGK8"/>
<keyword evidence="1" id="KW-1133">Transmembrane helix</keyword>
<keyword evidence="1" id="KW-0472">Membrane</keyword>